<dbReference type="Proteomes" id="UP000076625">
    <property type="component" value="Unassembled WGS sequence"/>
</dbReference>
<evidence type="ECO:0000256" key="4">
    <source>
        <dbReference type="ARBA" id="ARBA00023163"/>
    </source>
</evidence>
<dbReference type="SMART" id="SM00345">
    <property type="entry name" value="HTH_GNTR"/>
    <property type="match status" value="1"/>
</dbReference>
<dbReference type="SUPFAM" id="SSF48008">
    <property type="entry name" value="GntR ligand-binding domain-like"/>
    <property type="match status" value="1"/>
</dbReference>
<feature type="domain" description="HTH gntR-type" evidence="7">
    <location>
        <begin position="12"/>
        <end position="80"/>
    </location>
</feature>
<dbReference type="InterPro" id="IPR011711">
    <property type="entry name" value="GntR_C"/>
</dbReference>
<dbReference type="InterPro" id="IPR008920">
    <property type="entry name" value="TF_FadR/GntR_C"/>
</dbReference>
<dbReference type="AlphaFoldDB" id="A0A165FVI7"/>
<comment type="caution">
    <text evidence="8">The sequence shown here is derived from an EMBL/GenBank/DDBJ whole genome shotgun (WGS) entry which is preliminary data.</text>
</comment>
<evidence type="ECO:0000256" key="5">
    <source>
        <dbReference type="ARBA" id="ARBA00037357"/>
    </source>
</evidence>
<reference evidence="9" key="1">
    <citation type="submission" date="2016-01" db="EMBL/GenBank/DDBJ databases">
        <title>Draft genome of Chromobacterium sp. F49.</title>
        <authorList>
            <person name="Hong K.W."/>
        </authorList>
    </citation>
    <scope>NUCLEOTIDE SEQUENCE [LARGE SCALE GENOMIC DNA]</scope>
    <source>
        <strain evidence="9">CN10</strain>
    </source>
</reference>
<dbReference type="Gene3D" id="1.10.10.10">
    <property type="entry name" value="Winged helix-like DNA-binding domain superfamily/Winged helix DNA-binding domain"/>
    <property type="match status" value="1"/>
</dbReference>
<evidence type="ECO:0000256" key="1">
    <source>
        <dbReference type="ARBA" id="ARBA00022491"/>
    </source>
</evidence>
<evidence type="ECO:0000256" key="2">
    <source>
        <dbReference type="ARBA" id="ARBA00023015"/>
    </source>
</evidence>
<keyword evidence="4" id="KW-0804">Transcription</keyword>
<dbReference type="Pfam" id="PF07729">
    <property type="entry name" value="FCD"/>
    <property type="match status" value="1"/>
</dbReference>
<dbReference type="InterPro" id="IPR036388">
    <property type="entry name" value="WH-like_DNA-bd_sf"/>
</dbReference>
<organism evidence="8 9">
    <name type="scientific">Crenobacter luteus</name>
    <dbReference type="NCBI Taxonomy" id="1452487"/>
    <lineage>
        <taxon>Bacteria</taxon>
        <taxon>Pseudomonadati</taxon>
        <taxon>Pseudomonadota</taxon>
        <taxon>Betaproteobacteria</taxon>
        <taxon>Neisseriales</taxon>
        <taxon>Neisseriaceae</taxon>
        <taxon>Crenobacter</taxon>
    </lineage>
</organism>
<dbReference type="InterPro" id="IPR000524">
    <property type="entry name" value="Tscrpt_reg_HTH_GntR"/>
</dbReference>
<evidence type="ECO:0000256" key="6">
    <source>
        <dbReference type="ARBA" id="ARBA00039592"/>
    </source>
</evidence>
<proteinExistence type="predicted"/>
<dbReference type="CDD" id="cd07377">
    <property type="entry name" value="WHTH_GntR"/>
    <property type="match status" value="1"/>
</dbReference>
<evidence type="ECO:0000256" key="3">
    <source>
        <dbReference type="ARBA" id="ARBA00023125"/>
    </source>
</evidence>
<dbReference type="PROSITE" id="PS50949">
    <property type="entry name" value="HTH_GNTR"/>
    <property type="match status" value="1"/>
</dbReference>
<comment type="function">
    <text evidence="5">Transcriptional repressor for the pyruvate dehydrogenase complex genes aceEF and lpd.</text>
</comment>
<dbReference type="Gene3D" id="1.20.120.530">
    <property type="entry name" value="GntR ligand-binding domain-like"/>
    <property type="match status" value="1"/>
</dbReference>
<dbReference type="PANTHER" id="PTHR43537:SF34">
    <property type="entry name" value="PYRUVATE DEHYDROGENASE COMPLEX REPRESSOR"/>
    <property type="match status" value="1"/>
</dbReference>
<evidence type="ECO:0000313" key="8">
    <source>
        <dbReference type="EMBL" id="KZE34324.1"/>
    </source>
</evidence>
<dbReference type="EMBL" id="LQQU01000008">
    <property type="protein sequence ID" value="KZE34324.1"/>
    <property type="molecule type" value="Genomic_DNA"/>
</dbReference>
<gene>
    <name evidence="8" type="ORF">AVW16_06530</name>
</gene>
<dbReference type="SUPFAM" id="SSF46785">
    <property type="entry name" value="Winged helix' DNA-binding domain"/>
    <property type="match status" value="1"/>
</dbReference>
<evidence type="ECO:0000313" key="9">
    <source>
        <dbReference type="Proteomes" id="UP000076625"/>
    </source>
</evidence>
<dbReference type="PRINTS" id="PR00035">
    <property type="entry name" value="HTHGNTR"/>
</dbReference>
<dbReference type="RefSeq" id="WP_066610218.1">
    <property type="nucleotide sequence ID" value="NZ_LQQU01000008.1"/>
</dbReference>
<accession>A0A165FVI7</accession>
<keyword evidence="3" id="KW-0238">DNA-binding</keyword>
<keyword evidence="1" id="KW-0678">Repressor</keyword>
<evidence type="ECO:0000259" key="7">
    <source>
        <dbReference type="PROSITE" id="PS50949"/>
    </source>
</evidence>
<dbReference type="GO" id="GO:0003700">
    <property type="term" value="F:DNA-binding transcription factor activity"/>
    <property type="evidence" value="ECO:0007669"/>
    <property type="project" value="InterPro"/>
</dbReference>
<dbReference type="Pfam" id="PF00392">
    <property type="entry name" value="GntR"/>
    <property type="match status" value="1"/>
</dbReference>
<keyword evidence="2" id="KW-0805">Transcription regulation</keyword>
<sequence length="239" mass="26139">MPFNAISPPPRRRLSDMVYEQLETMIVDGLLKPGDELPSERDLAERMSVSRPPVREALHKLESRGLISPRAEGGYLVANPGEALVADPLTQLLARHPKAVADVFELRHGLESLSVRLAAERATDADLARLRAAIDEMEATHRAGDAGAAQKLPELDARFHLLVAEASHNVALVHVMQAIHELVESAIARNYRQMDGREADIAQMISQHRGIYDAIAAHDAQGGVGALDAHLNFIRDRLG</sequence>
<protein>
    <recommendedName>
        <fullName evidence="6">Pyruvate dehydrogenase complex repressor</fullName>
    </recommendedName>
</protein>
<dbReference type="InterPro" id="IPR036390">
    <property type="entry name" value="WH_DNA-bd_sf"/>
</dbReference>
<dbReference type="STRING" id="1452487.AVW16_06530"/>
<dbReference type="GO" id="GO:0003677">
    <property type="term" value="F:DNA binding"/>
    <property type="evidence" value="ECO:0007669"/>
    <property type="project" value="UniProtKB-KW"/>
</dbReference>
<dbReference type="PANTHER" id="PTHR43537">
    <property type="entry name" value="TRANSCRIPTIONAL REGULATOR, GNTR FAMILY"/>
    <property type="match status" value="1"/>
</dbReference>
<dbReference type="OrthoDB" id="5296437at2"/>
<dbReference type="SMART" id="SM00895">
    <property type="entry name" value="FCD"/>
    <property type="match status" value="1"/>
</dbReference>
<name>A0A165FVI7_9NEIS</name>
<keyword evidence="9" id="KW-1185">Reference proteome</keyword>